<dbReference type="FunFam" id="3.40.1160.10:FF:000002">
    <property type="entry name" value="Aspartokinase"/>
    <property type="match status" value="1"/>
</dbReference>
<feature type="binding site" evidence="14">
    <location>
        <position position="79"/>
    </location>
    <ligand>
        <name>substrate</name>
    </ligand>
</feature>
<dbReference type="GO" id="GO:0005524">
    <property type="term" value="F:ATP binding"/>
    <property type="evidence" value="ECO:0007669"/>
    <property type="project" value="UniProtKB-KW"/>
</dbReference>
<dbReference type="SUPFAM" id="SSF53633">
    <property type="entry name" value="Carbamate kinase-like"/>
    <property type="match status" value="1"/>
</dbReference>
<dbReference type="GO" id="GO:0009088">
    <property type="term" value="P:threonine biosynthetic process"/>
    <property type="evidence" value="ECO:0007669"/>
    <property type="project" value="UniProtKB-UniPathway"/>
</dbReference>
<evidence type="ECO:0000256" key="14">
    <source>
        <dbReference type="PIRSR" id="PIRSR000726-1"/>
    </source>
</evidence>
<dbReference type="GO" id="GO:0009089">
    <property type="term" value="P:lysine biosynthetic process via diaminopimelate"/>
    <property type="evidence" value="ECO:0007669"/>
    <property type="project" value="UniProtKB-UniPathway"/>
</dbReference>
<dbReference type="InterPro" id="IPR045865">
    <property type="entry name" value="ACT-like_dom_sf"/>
</dbReference>
<evidence type="ECO:0000256" key="6">
    <source>
        <dbReference type="ARBA" id="ARBA00022605"/>
    </source>
</evidence>
<proteinExistence type="inferred from homology"/>
<dbReference type="GO" id="GO:0004072">
    <property type="term" value="F:aspartate kinase activity"/>
    <property type="evidence" value="ECO:0007669"/>
    <property type="project" value="UniProtKB-EC"/>
</dbReference>
<feature type="binding site" evidence="14">
    <location>
        <position position="189"/>
    </location>
    <ligand>
        <name>ATP</name>
        <dbReference type="ChEBI" id="CHEBI:30616"/>
    </ligand>
</feature>
<keyword evidence="11" id="KW-0220">Diaminopimelate biosynthesis</keyword>
<reference evidence="19" key="1">
    <citation type="submission" date="2015-01" db="EMBL/GenBank/DDBJ databases">
        <authorList>
            <person name="Aslett M.A."/>
            <person name="De Silva N."/>
        </authorList>
    </citation>
    <scope>NUCLEOTIDE SEQUENCE [LARGE SCALE GENOMIC DNA]</scope>
    <source>
        <strain evidence="19">R28058</strain>
    </source>
</reference>
<dbReference type="InterPro" id="IPR005260">
    <property type="entry name" value="Asp_kin_monofn"/>
</dbReference>
<evidence type="ECO:0000256" key="16">
    <source>
        <dbReference type="RuleBase" id="RU004249"/>
    </source>
</evidence>
<evidence type="ECO:0000259" key="17">
    <source>
        <dbReference type="PROSITE" id="PS51671"/>
    </source>
</evidence>
<dbReference type="OrthoDB" id="9799110at2"/>
<dbReference type="NCBIfam" id="NF005155">
    <property type="entry name" value="PRK06635.1-4"/>
    <property type="match status" value="1"/>
</dbReference>
<feature type="binding site" evidence="14">
    <location>
        <begin position="214"/>
        <end position="215"/>
    </location>
    <ligand>
        <name>ATP</name>
        <dbReference type="ChEBI" id="CHEBI:30616"/>
    </ligand>
</feature>
<evidence type="ECO:0000256" key="12">
    <source>
        <dbReference type="ARBA" id="ARBA00023154"/>
    </source>
</evidence>
<evidence type="ECO:0000256" key="7">
    <source>
        <dbReference type="ARBA" id="ARBA00022679"/>
    </source>
</evidence>
<evidence type="ECO:0000256" key="2">
    <source>
        <dbReference type="ARBA" id="ARBA00004766"/>
    </source>
</evidence>
<dbReference type="UniPathway" id="UPA00050">
    <property type="reaction ID" value="UER00461"/>
</dbReference>
<dbReference type="RefSeq" id="WP_055341281.1">
    <property type="nucleotide sequence ID" value="NZ_CDNI01000003.1"/>
</dbReference>
<keyword evidence="9 15" id="KW-0418">Kinase</keyword>
<accession>A0A0C7QP43</accession>
<evidence type="ECO:0000256" key="4">
    <source>
        <dbReference type="ARBA" id="ARBA00005139"/>
    </source>
</evidence>
<dbReference type="EC" id="2.7.2.4" evidence="15"/>
<dbReference type="Proteomes" id="UP000049127">
    <property type="component" value="Unassembled WGS sequence"/>
</dbReference>
<feature type="binding site" evidence="14">
    <location>
        <position position="52"/>
    </location>
    <ligand>
        <name>substrate</name>
    </ligand>
</feature>
<dbReference type="InterPro" id="IPR001048">
    <property type="entry name" value="Asp/Glu/Uridylate_kinase"/>
</dbReference>
<dbReference type="PROSITE" id="PS51671">
    <property type="entry name" value="ACT"/>
    <property type="match status" value="1"/>
</dbReference>
<dbReference type="GO" id="GO:0005829">
    <property type="term" value="C:cytosol"/>
    <property type="evidence" value="ECO:0007669"/>
    <property type="project" value="TreeGrafter"/>
</dbReference>
<dbReference type="PIRSF" id="PIRSF000726">
    <property type="entry name" value="Asp_kin"/>
    <property type="match status" value="1"/>
</dbReference>
<dbReference type="Pfam" id="PF13840">
    <property type="entry name" value="ACT_7"/>
    <property type="match status" value="1"/>
</dbReference>
<comment type="pathway">
    <text evidence="4 16">Amino-acid biosynthesis; L-threonine biosynthesis; L-threonine from L-aspartate: step 1/5.</text>
</comment>
<keyword evidence="8 14" id="KW-0547">Nucleotide-binding</keyword>
<dbReference type="PANTHER" id="PTHR21499">
    <property type="entry name" value="ASPARTATE KINASE"/>
    <property type="match status" value="1"/>
</dbReference>
<organism evidence="18 19">
    <name type="scientific">Paraclostridium sordellii</name>
    <name type="common">Clostridium sordellii</name>
    <dbReference type="NCBI Taxonomy" id="1505"/>
    <lineage>
        <taxon>Bacteria</taxon>
        <taxon>Bacillati</taxon>
        <taxon>Bacillota</taxon>
        <taxon>Clostridia</taxon>
        <taxon>Peptostreptococcales</taxon>
        <taxon>Peptostreptococcaceae</taxon>
        <taxon>Paraclostridium</taxon>
    </lineage>
</organism>
<sequence>MTIVVQKFGGTSVESNEKMQQVCSIIKNYREKGLDLVVVVSAMGRKGAPYATDTLINLCKNVNENSSKRELDLIMSCGEIISGTILTNMLNGYGIDSIFLTGSQAGIYTDGQFSDSRIVDIKPDRISKELSKGKVVIIAGFQGVTEDGEVTTLGRGGSDTSAVAIGKALGCENVEIYTDVDGIMTADPRVEPEAKVLEYINYEEVFQMADKGAKVIHPRAVEIAKSGSITLSIKNTLNPEYPGTRISGRCPKFEVNEDDECLNTMTAVAHKNGIAQIKIKSREDIFTEIMNDIEKNEISLDMINFFIEEKAFVIEHDKLDSLIEILKAHNLDYQIKENCAKVTLIGSKMTGIPGVMTKIVRALSKSKINLLQTSDSNMTISCLVEEKDMKNAVHAIHEEFKLN</sequence>
<comment type="pathway">
    <text evidence="2 16">Amino-acid biosynthesis; L-lysine biosynthesis via DAP pathway; (S)-tetrahydrodipicolinate from L-aspartate: step 1/4.</text>
</comment>
<evidence type="ECO:0000256" key="9">
    <source>
        <dbReference type="ARBA" id="ARBA00022777"/>
    </source>
</evidence>
<dbReference type="SUPFAM" id="SSF55021">
    <property type="entry name" value="ACT-like"/>
    <property type="match status" value="2"/>
</dbReference>
<dbReference type="CDD" id="cd04937">
    <property type="entry name" value="ACT_AKi-DapG-BS_2"/>
    <property type="match status" value="1"/>
</dbReference>
<evidence type="ECO:0000256" key="5">
    <source>
        <dbReference type="ARBA" id="ARBA00010122"/>
    </source>
</evidence>
<comment type="function">
    <text evidence="1">Catalyzes the phosphorylation of the beta-carboxyl group of aspartic acid with ATP to yield 4-phospho-L-aspartate, which is involved in the branched biosynthetic pathway leading to the biosynthesis of amino acids threonine, isoleucine and methionine.</text>
</comment>
<comment type="catalytic activity">
    <reaction evidence="13 15">
        <text>L-aspartate + ATP = 4-phospho-L-aspartate + ADP</text>
        <dbReference type="Rhea" id="RHEA:23776"/>
        <dbReference type="ChEBI" id="CHEBI:29991"/>
        <dbReference type="ChEBI" id="CHEBI:30616"/>
        <dbReference type="ChEBI" id="CHEBI:57535"/>
        <dbReference type="ChEBI" id="CHEBI:456216"/>
        <dbReference type="EC" id="2.7.2.4"/>
    </reaction>
</comment>
<dbReference type="PANTHER" id="PTHR21499:SF3">
    <property type="entry name" value="ASPARTOKINASE"/>
    <property type="match status" value="1"/>
</dbReference>
<dbReference type="Gene3D" id="3.30.2130.10">
    <property type="entry name" value="VC0802-like"/>
    <property type="match status" value="1"/>
</dbReference>
<evidence type="ECO:0000256" key="3">
    <source>
        <dbReference type="ARBA" id="ARBA00004986"/>
    </source>
</evidence>
<protein>
    <recommendedName>
        <fullName evidence="15">Aspartokinase</fullName>
        <ecNumber evidence="15">2.7.2.4</ecNumber>
    </recommendedName>
</protein>
<dbReference type="Gene3D" id="3.40.1160.10">
    <property type="entry name" value="Acetylglutamate kinase-like"/>
    <property type="match status" value="1"/>
</dbReference>
<dbReference type="InterPro" id="IPR027795">
    <property type="entry name" value="CASTOR_ACT_dom"/>
</dbReference>
<evidence type="ECO:0000256" key="15">
    <source>
        <dbReference type="RuleBase" id="RU003448"/>
    </source>
</evidence>
<feature type="binding site" evidence="14">
    <location>
        <begin position="7"/>
        <end position="10"/>
    </location>
    <ligand>
        <name>ATP</name>
        <dbReference type="ChEBI" id="CHEBI:30616"/>
    </ligand>
</feature>
<comment type="similarity">
    <text evidence="5 15">Belongs to the aspartokinase family.</text>
</comment>
<dbReference type="PROSITE" id="PS00324">
    <property type="entry name" value="ASPARTOKINASE"/>
    <property type="match status" value="1"/>
</dbReference>
<dbReference type="Pfam" id="PF00696">
    <property type="entry name" value="AA_kinase"/>
    <property type="match status" value="1"/>
</dbReference>
<dbReference type="GO" id="GO:0009090">
    <property type="term" value="P:homoserine biosynthetic process"/>
    <property type="evidence" value="ECO:0007669"/>
    <property type="project" value="TreeGrafter"/>
</dbReference>
<evidence type="ECO:0000256" key="8">
    <source>
        <dbReference type="ARBA" id="ARBA00022741"/>
    </source>
</evidence>
<feature type="binding site" evidence="14">
    <location>
        <begin position="178"/>
        <end position="179"/>
    </location>
    <ligand>
        <name>ATP</name>
        <dbReference type="ChEBI" id="CHEBI:30616"/>
    </ligand>
</feature>
<evidence type="ECO:0000256" key="1">
    <source>
        <dbReference type="ARBA" id="ARBA00003121"/>
    </source>
</evidence>
<comment type="pathway">
    <text evidence="3 16">Amino-acid biosynthesis; L-methionine biosynthesis via de novo pathway; L-homoserine from L-aspartate: step 1/3.</text>
</comment>
<keyword evidence="10 14" id="KW-0067">ATP-binding</keyword>
<dbReference type="InterPro" id="IPR018042">
    <property type="entry name" value="Aspartate_kinase_CS"/>
</dbReference>
<dbReference type="InterPro" id="IPR036393">
    <property type="entry name" value="AceGlu_kinase-like_sf"/>
</dbReference>
<dbReference type="NCBIfam" id="NF006068">
    <property type="entry name" value="PRK08210.1"/>
    <property type="match status" value="1"/>
</dbReference>
<dbReference type="InterPro" id="IPR001341">
    <property type="entry name" value="Asp_kinase"/>
</dbReference>
<evidence type="ECO:0000256" key="10">
    <source>
        <dbReference type="ARBA" id="ARBA00022840"/>
    </source>
</evidence>
<evidence type="ECO:0000256" key="11">
    <source>
        <dbReference type="ARBA" id="ARBA00022915"/>
    </source>
</evidence>
<name>A0A0C7QP43_PARSO</name>
<gene>
    <name evidence="18" type="primary">dapG</name>
    <name evidence="18" type="ORF">R28058_03101</name>
</gene>
<evidence type="ECO:0000313" key="18">
    <source>
        <dbReference type="EMBL" id="CEQ02577.1"/>
    </source>
</evidence>
<dbReference type="InterPro" id="IPR002912">
    <property type="entry name" value="ACT_dom"/>
</dbReference>
<dbReference type="AlphaFoldDB" id="A0A0C7QP43"/>
<evidence type="ECO:0000256" key="13">
    <source>
        <dbReference type="ARBA" id="ARBA00047872"/>
    </source>
</evidence>
<dbReference type="NCBIfam" id="TIGR00657">
    <property type="entry name" value="asp_kinases"/>
    <property type="match status" value="1"/>
</dbReference>
<keyword evidence="12" id="KW-0457">Lysine biosynthesis</keyword>
<feature type="domain" description="ACT" evidence="17">
    <location>
        <begin position="344"/>
        <end position="403"/>
    </location>
</feature>
<keyword evidence="7 15" id="KW-0808">Transferase</keyword>
<dbReference type="GO" id="GO:0019877">
    <property type="term" value="P:diaminopimelate biosynthetic process"/>
    <property type="evidence" value="ECO:0007669"/>
    <property type="project" value="UniProtKB-KW"/>
</dbReference>
<dbReference type="UniPathway" id="UPA00034">
    <property type="reaction ID" value="UER00015"/>
</dbReference>
<keyword evidence="6 16" id="KW-0028">Amino-acid biosynthesis</keyword>
<dbReference type="EMBL" id="CEKZ01000003">
    <property type="protein sequence ID" value="CEQ02577.1"/>
    <property type="molecule type" value="Genomic_DNA"/>
</dbReference>
<evidence type="ECO:0000313" key="19">
    <source>
        <dbReference type="Proteomes" id="UP000049127"/>
    </source>
</evidence>
<dbReference type="UniPathway" id="UPA00051">
    <property type="reaction ID" value="UER00462"/>
</dbReference>